<dbReference type="RefSeq" id="WP_058963904.1">
    <property type="nucleotide sequence ID" value="NZ_CABKVM010000016.1"/>
</dbReference>
<evidence type="ECO:0000256" key="3">
    <source>
        <dbReference type="ARBA" id="ARBA00022741"/>
    </source>
</evidence>
<keyword evidence="2" id="KW-0813">Transport</keyword>
<dbReference type="OrthoDB" id="9775135at2"/>
<dbReference type="InterPro" id="IPR003593">
    <property type="entry name" value="AAA+_ATPase"/>
</dbReference>
<dbReference type="STRING" id="1650663.GCA_001486665_01456"/>
<accession>A0A4R1QGV5</accession>
<dbReference type="PROSITE" id="PS00211">
    <property type="entry name" value="ABC_TRANSPORTER_1"/>
    <property type="match status" value="1"/>
</dbReference>
<dbReference type="GO" id="GO:0005524">
    <property type="term" value="F:ATP binding"/>
    <property type="evidence" value="ECO:0007669"/>
    <property type="project" value="UniProtKB-KW"/>
</dbReference>
<organism evidence="6 7">
    <name type="scientific">Allofournierella massiliensis</name>
    <dbReference type="NCBI Taxonomy" id="1650663"/>
    <lineage>
        <taxon>Bacteria</taxon>
        <taxon>Bacillati</taxon>
        <taxon>Bacillota</taxon>
        <taxon>Clostridia</taxon>
        <taxon>Eubacteriales</taxon>
        <taxon>Oscillospiraceae</taxon>
        <taxon>Allofournierella</taxon>
    </lineage>
</organism>
<dbReference type="InterPro" id="IPR017871">
    <property type="entry name" value="ABC_transporter-like_CS"/>
</dbReference>
<dbReference type="Gene3D" id="3.40.50.300">
    <property type="entry name" value="P-loop containing nucleotide triphosphate hydrolases"/>
    <property type="match status" value="1"/>
</dbReference>
<evidence type="ECO:0000256" key="2">
    <source>
        <dbReference type="ARBA" id="ARBA00022448"/>
    </source>
</evidence>
<evidence type="ECO:0000259" key="5">
    <source>
        <dbReference type="PROSITE" id="PS50893"/>
    </source>
</evidence>
<comment type="caution">
    <text evidence="6">The sequence shown here is derived from an EMBL/GenBank/DDBJ whole genome shotgun (WGS) entry which is preliminary data.</text>
</comment>
<gene>
    <name evidence="6" type="ORF">EDD77_1475</name>
</gene>
<keyword evidence="3" id="KW-0547">Nucleotide-binding</keyword>
<dbReference type="EMBL" id="SLUM01000047">
    <property type="protein sequence ID" value="TCL51222.1"/>
    <property type="molecule type" value="Genomic_DNA"/>
</dbReference>
<evidence type="ECO:0000256" key="1">
    <source>
        <dbReference type="ARBA" id="ARBA00005417"/>
    </source>
</evidence>
<dbReference type="Pfam" id="PF00005">
    <property type="entry name" value="ABC_tran"/>
    <property type="match status" value="1"/>
</dbReference>
<dbReference type="SUPFAM" id="SSF52540">
    <property type="entry name" value="P-loop containing nucleoside triphosphate hydrolases"/>
    <property type="match status" value="1"/>
</dbReference>
<evidence type="ECO:0000313" key="7">
    <source>
        <dbReference type="Proteomes" id="UP000295184"/>
    </source>
</evidence>
<dbReference type="InterPro" id="IPR003439">
    <property type="entry name" value="ABC_transporter-like_ATP-bd"/>
</dbReference>
<comment type="similarity">
    <text evidence="1">Belongs to the ABC transporter superfamily.</text>
</comment>
<dbReference type="AlphaFoldDB" id="A0A4R1QGV5"/>
<dbReference type="SMART" id="SM00382">
    <property type="entry name" value="AAA"/>
    <property type="match status" value="1"/>
</dbReference>
<proteinExistence type="inferred from homology"/>
<protein>
    <submittedName>
        <fullName evidence="6">ABC-2 type transport system ATP-binding protein</fullName>
    </submittedName>
</protein>
<feature type="domain" description="ABC transporter" evidence="5">
    <location>
        <begin position="3"/>
        <end position="231"/>
    </location>
</feature>
<evidence type="ECO:0000313" key="6">
    <source>
        <dbReference type="EMBL" id="TCL51222.1"/>
    </source>
</evidence>
<reference evidence="6 7" key="1">
    <citation type="submission" date="2019-03" db="EMBL/GenBank/DDBJ databases">
        <title>Genomic Encyclopedia of Type Strains, Phase IV (KMG-IV): sequencing the most valuable type-strain genomes for metagenomic binning, comparative biology and taxonomic classification.</title>
        <authorList>
            <person name="Goeker M."/>
        </authorList>
    </citation>
    <scope>NUCLEOTIDE SEQUENCE [LARGE SCALE GENOMIC DNA]</scope>
    <source>
        <strain evidence="6 7">DSM 100451</strain>
    </source>
</reference>
<dbReference type="GO" id="GO:0016887">
    <property type="term" value="F:ATP hydrolysis activity"/>
    <property type="evidence" value="ECO:0007669"/>
    <property type="project" value="InterPro"/>
</dbReference>
<dbReference type="InterPro" id="IPR027417">
    <property type="entry name" value="P-loop_NTPase"/>
</dbReference>
<dbReference type="Proteomes" id="UP000295184">
    <property type="component" value="Unassembled WGS sequence"/>
</dbReference>
<dbReference type="PROSITE" id="PS50893">
    <property type="entry name" value="ABC_TRANSPORTER_2"/>
    <property type="match status" value="1"/>
</dbReference>
<name>A0A4R1QGV5_9FIRM</name>
<dbReference type="PANTHER" id="PTHR43335:SF2">
    <property type="entry name" value="ABC TRANSPORTER, ATP-BINDING PROTEIN"/>
    <property type="match status" value="1"/>
</dbReference>
<dbReference type="PANTHER" id="PTHR43335">
    <property type="entry name" value="ABC TRANSPORTER, ATP-BINDING PROTEIN"/>
    <property type="match status" value="1"/>
</dbReference>
<keyword evidence="4 6" id="KW-0067">ATP-binding</keyword>
<evidence type="ECO:0000256" key="4">
    <source>
        <dbReference type="ARBA" id="ARBA00022840"/>
    </source>
</evidence>
<sequence length="293" mass="32109">MELLLDNLCKEFGGNTAVAGVTAVLEPGIYGLLGANGAGKTTLLRMICGVLKPTAGQVRLDGIPIDALGAAYRDKLGYLPQDFVGYPQYSARDFLLYMAVLKGMTRSQAVPKIQELLHMVRLQEAGNKKIRTFSGGMRRRLGIAQTLLNDPDILILDEPTAGLDPKERVHFRNILEGYAQEKIVLLSTHIVSDLEAIAHKVFLMKDGCFQTQGTVSELLQQANGRVWELTVPSQEAETLQARMTVANLRYDGNSVTLRILADAKPAPAARPCIPTLEDLYLLYFPEEEGGDNP</sequence>